<dbReference type="Gene3D" id="1.10.150.240">
    <property type="entry name" value="Putative phosphatase, domain 2"/>
    <property type="match status" value="1"/>
</dbReference>
<dbReference type="InterPro" id="IPR023214">
    <property type="entry name" value="HAD_sf"/>
</dbReference>
<accession>A0A383AVP6</accession>
<reference evidence="1" key="1">
    <citation type="submission" date="2018-05" db="EMBL/GenBank/DDBJ databases">
        <authorList>
            <person name="Lanie J.A."/>
            <person name="Ng W.-L."/>
            <person name="Kazmierczak K.M."/>
            <person name="Andrzejewski T.M."/>
            <person name="Davidsen T.M."/>
            <person name="Wayne K.J."/>
            <person name="Tettelin H."/>
            <person name="Glass J.I."/>
            <person name="Rusch D."/>
            <person name="Podicherti R."/>
            <person name="Tsui H.-C.T."/>
            <person name="Winkler M.E."/>
        </authorList>
    </citation>
    <scope>NUCLEOTIDE SEQUENCE</scope>
</reference>
<dbReference type="InterPro" id="IPR036412">
    <property type="entry name" value="HAD-like_sf"/>
</dbReference>
<name>A0A383AVP6_9ZZZZ</name>
<dbReference type="Gene3D" id="3.40.50.1000">
    <property type="entry name" value="HAD superfamily/HAD-like"/>
    <property type="match status" value="1"/>
</dbReference>
<dbReference type="SUPFAM" id="SSF56784">
    <property type="entry name" value="HAD-like"/>
    <property type="match status" value="1"/>
</dbReference>
<gene>
    <name evidence="1" type="ORF">METZ01_LOCUS464900</name>
</gene>
<proteinExistence type="predicted"/>
<sequence length="66" mass="7238">MIWDCDGVLVDSETHSCSAWLPVLGRRGIDVDLDYIETFIGRSDGAVLADLAQRTGRTLDATDILE</sequence>
<dbReference type="InterPro" id="IPR023198">
    <property type="entry name" value="PGP-like_dom2"/>
</dbReference>
<protein>
    <recommendedName>
        <fullName evidence="2">Phosphatase</fullName>
    </recommendedName>
</protein>
<dbReference type="AlphaFoldDB" id="A0A383AVP6"/>
<evidence type="ECO:0008006" key="2">
    <source>
        <dbReference type="Google" id="ProtNLM"/>
    </source>
</evidence>
<organism evidence="1">
    <name type="scientific">marine metagenome</name>
    <dbReference type="NCBI Taxonomy" id="408172"/>
    <lineage>
        <taxon>unclassified sequences</taxon>
        <taxon>metagenomes</taxon>
        <taxon>ecological metagenomes</taxon>
    </lineage>
</organism>
<feature type="non-terminal residue" evidence="1">
    <location>
        <position position="66"/>
    </location>
</feature>
<evidence type="ECO:0000313" key="1">
    <source>
        <dbReference type="EMBL" id="SVE12046.1"/>
    </source>
</evidence>
<dbReference type="EMBL" id="UINC01195464">
    <property type="protein sequence ID" value="SVE12046.1"/>
    <property type="molecule type" value="Genomic_DNA"/>
</dbReference>